<reference evidence="1" key="2">
    <citation type="journal article" date="2016" name="Fungal Biol.">
        <title>Ochratoxin A production by Penicillium thymicola.</title>
        <authorList>
            <person name="Nguyen H.D.T."/>
            <person name="McMullin D.R."/>
            <person name="Ponomareva E."/>
            <person name="Riley R."/>
            <person name="Pomraning K.R."/>
            <person name="Baker S.E."/>
            <person name="Seifert K.A."/>
        </authorList>
    </citation>
    <scope>NUCLEOTIDE SEQUENCE</scope>
    <source>
        <strain evidence="1">DAOM 180753</strain>
    </source>
</reference>
<protein>
    <submittedName>
        <fullName evidence="1">Uncharacterized protein</fullName>
    </submittedName>
</protein>
<comment type="caution">
    <text evidence="1">The sequence shown here is derived from an EMBL/GenBank/DDBJ whole genome shotgun (WGS) entry which is preliminary data.</text>
</comment>
<keyword evidence="2" id="KW-1185">Reference proteome</keyword>
<feature type="non-terminal residue" evidence="1">
    <location>
        <position position="1"/>
    </location>
</feature>
<evidence type="ECO:0000313" key="1">
    <source>
        <dbReference type="EMBL" id="KAJ9483676.1"/>
    </source>
</evidence>
<dbReference type="EMBL" id="LACB01000406">
    <property type="protein sequence ID" value="KAJ9483676.1"/>
    <property type="molecule type" value="Genomic_DNA"/>
</dbReference>
<sequence length="65" mass="7204">SKRLGQTMNQLIDRLACGFHMSFAGSSDGLCPRLPSEDEVTNCFIIDDLLANRAHHPQLNSAYKV</sequence>
<name>A0AAI9TAF0_PENTH</name>
<gene>
    <name evidence="1" type="ORF">VN97_g9709</name>
</gene>
<proteinExistence type="predicted"/>
<accession>A0AAI9TAF0</accession>
<organism evidence="1 2">
    <name type="scientific">Penicillium thymicola</name>
    <dbReference type="NCBI Taxonomy" id="293382"/>
    <lineage>
        <taxon>Eukaryota</taxon>
        <taxon>Fungi</taxon>
        <taxon>Dikarya</taxon>
        <taxon>Ascomycota</taxon>
        <taxon>Pezizomycotina</taxon>
        <taxon>Eurotiomycetes</taxon>
        <taxon>Eurotiomycetidae</taxon>
        <taxon>Eurotiales</taxon>
        <taxon>Aspergillaceae</taxon>
        <taxon>Penicillium</taxon>
    </lineage>
</organism>
<dbReference type="AlphaFoldDB" id="A0AAI9TAF0"/>
<dbReference type="Proteomes" id="UP001227192">
    <property type="component" value="Unassembled WGS sequence"/>
</dbReference>
<evidence type="ECO:0000313" key="2">
    <source>
        <dbReference type="Proteomes" id="UP001227192"/>
    </source>
</evidence>
<reference evidence="1" key="1">
    <citation type="submission" date="2015-06" db="EMBL/GenBank/DDBJ databases">
        <authorList>
            <person name="Nguyen H."/>
        </authorList>
    </citation>
    <scope>NUCLEOTIDE SEQUENCE</scope>
    <source>
        <strain evidence="1">DAOM 180753</strain>
    </source>
</reference>